<dbReference type="PRINTS" id="PR00420">
    <property type="entry name" value="RNGMNOXGNASE"/>
</dbReference>
<protein>
    <recommendedName>
        <fullName evidence="1">FAD-binding domain-containing protein</fullName>
    </recommendedName>
</protein>
<accession>A0ABP8ZH44</accession>
<dbReference type="InterPro" id="IPR011777">
    <property type="entry name" value="Geranylgeranyl_Rdtase_fam"/>
</dbReference>
<dbReference type="NCBIfam" id="TIGR02032">
    <property type="entry name" value="GG-red-SF"/>
    <property type="match status" value="1"/>
</dbReference>
<evidence type="ECO:0000313" key="3">
    <source>
        <dbReference type="Proteomes" id="UP001500121"/>
    </source>
</evidence>
<organism evidence="2 3">
    <name type="scientific">Amnibacterium soli</name>
    <dbReference type="NCBI Taxonomy" id="1282736"/>
    <lineage>
        <taxon>Bacteria</taxon>
        <taxon>Bacillati</taxon>
        <taxon>Actinomycetota</taxon>
        <taxon>Actinomycetes</taxon>
        <taxon>Micrococcales</taxon>
        <taxon>Microbacteriaceae</taxon>
        <taxon>Amnibacterium</taxon>
    </lineage>
</organism>
<reference evidence="3" key="1">
    <citation type="journal article" date="2019" name="Int. J. Syst. Evol. Microbiol.">
        <title>The Global Catalogue of Microorganisms (GCM) 10K type strain sequencing project: providing services to taxonomists for standard genome sequencing and annotation.</title>
        <authorList>
            <consortium name="The Broad Institute Genomics Platform"/>
            <consortium name="The Broad Institute Genome Sequencing Center for Infectious Disease"/>
            <person name="Wu L."/>
            <person name="Ma J."/>
        </authorList>
    </citation>
    <scope>NUCLEOTIDE SEQUENCE [LARGE SCALE GENOMIC DNA]</scope>
    <source>
        <strain evidence="3">JCM 19015</strain>
    </source>
</reference>
<keyword evidence="3" id="KW-1185">Reference proteome</keyword>
<dbReference type="SUPFAM" id="SSF51905">
    <property type="entry name" value="FAD/NAD(P)-binding domain"/>
    <property type="match status" value="1"/>
</dbReference>
<dbReference type="InterPro" id="IPR036188">
    <property type="entry name" value="FAD/NAD-bd_sf"/>
</dbReference>
<dbReference type="PANTHER" id="PTHR42685:SF22">
    <property type="entry name" value="CONDITIONED MEDIUM FACTOR RECEPTOR 1"/>
    <property type="match status" value="1"/>
</dbReference>
<dbReference type="PANTHER" id="PTHR42685">
    <property type="entry name" value="GERANYLGERANYL DIPHOSPHATE REDUCTASE"/>
    <property type="match status" value="1"/>
</dbReference>
<comment type="caution">
    <text evidence="2">The sequence shown here is derived from an EMBL/GenBank/DDBJ whole genome shotgun (WGS) entry which is preliminary data.</text>
</comment>
<name>A0ABP8ZH44_9MICO</name>
<sequence>MRHLEHVDVLIVGSGPAGSAAALAALQQRPDARVVILDRAPLGRDKVCGDGIAPQAIAGLATLGVDAVVPSELVPAVRLSIAGGGGTAAVTADPGAVVPRTVFDERLARAAIGAGAEFVQERVTSLVQDGDGVEVDGRWRAGVVIGADGAHSRVRRLTGTPGNRGRSLAIAVRGYAPTPTARPHELLIRLDARRGGGLSYAWAFPLYDGTTNVGYGLSSDASGGGRDALTRRLRELLPEYDLTGVQLTGHPLPLSTWTPRAAIGRVLLVGDAASLINPLTGEGIYSAIVSGALAGAAAAVEAATASTRYRRALARRYGRQHRQLRLLMPLTGVPAVLDAVVRAGADEPALFNRLLDVGLGEGVFRLRDAAALLARIDPLRSALRP</sequence>
<evidence type="ECO:0000259" key="1">
    <source>
        <dbReference type="Pfam" id="PF01494"/>
    </source>
</evidence>
<dbReference type="Proteomes" id="UP001500121">
    <property type="component" value="Unassembled WGS sequence"/>
</dbReference>
<dbReference type="EMBL" id="BAABLP010000010">
    <property type="protein sequence ID" value="GAA4756617.1"/>
    <property type="molecule type" value="Genomic_DNA"/>
</dbReference>
<feature type="domain" description="FAD-binding" evidence="1">
    <location>
        <begin position="7"/>
        <end position="289"/>
    </location>
</feature>
<dbReference type="Gene3D" id="3.50.50.60">
    <property type="entry name" value="FAD/NAD(P)-binding domain"/>
    <property type="match status" value="1"/>
</dbReference>
<dbReference type="InterPro" id="IPR050407">
    <property type="entry name" value="Geranylgeranyl_reductase"/>
</dbReference>
<dbReference type="RefSeq" id="WP_345482400.1">
    <property type="nucleotide sequence ID" value="NZ_BAABLP010000010.1"/>
</dbReference>
<proteinExistence type="predicted"/>
<evidence type="ECO:0000313" key="2">
    <source>
        <dbReference type="EMBL" id="GAA4756617.1"/>
    </source>
</evidence>
<dbReference type="InterPro" id="IPR002938">
    <property type="entry name" value="FAD-bd"/>
</dbReference>
<dbReference type="Pfam" id="PF01494">
    <property type="entry name" value="FAD_binding_3"/>
    <property type="match status" value="1"/>
</dbReference>
<gene>
    <name evidence="2" type="ORF">GCM10025783_32450</name>
</gene>